<dbReference type="AlphaFoldDB" id="A0A8H5BN16"/>
<accession>A0A8H5BN16</accession>
<organism evidence="2 3">
    <name type="scientific">Ephemerocybe angulata</name>
    <dbReference type="NCBI Taxonomy" id="980116"/>
    <lineage>
        <taxon>Eukaryota</taxon>
        <taxon>Fungi</taxon>
        <taxon>Dikarya</taxon>
        <taxon>Basidiomycota</taxon>
        <taxon>Agaricomycotina</taxon>
        <taxon>Agaricomycetes</taxon>
        <taxon>Agaricomycetidae</taxon>
        <taxon>Agaricales</taxon>
        <taxon>Agaricineae</taxon>
        <taxon>Psathyrellaceae</taxon>
        <taxon>Ephemerocybe</taxon>
    </lineage>
</organism>
<evidence type="ECO:0000259" key="1">
    <source>
        <dbReference type="Pfam" id="PF12937"/>
    </source>
</evidence>
<feature type="domain" description="F-box" evidence="1">
    <location>
        <begin position="5"/>
        <end position="59"/>
    </location>
</feature>
<dbReference type="Proteomes" id="UP000541558">
    <property type="component" value="Unassembled WGS sequence"/>
</dbReference>
<proteinExistence type="predicted"/>
<gene>
    <name evidence="2" type="ORF">D9611_001049</name>
</gene>
<reference evidence="2 3" key="1">
    <citation type="journal article" date="2020" name="ISME J.">
        <title>Uncovering the hidden diversity of litter-decomposition mechanisms in mushroom-forming fungi.</title>
        <authorList>
            <person name="Floudas D."/>
            <person name="Bentzer J."/>
            <person name="Ahren D."/>
            <person name="Johansson T."/>
            <person name="Persson P."/>
            <person name="Tunlid A."/>
        </authorList>
    </citation>
    <scope>NUCLEOTIDE SEQUENCE [LARGE SCALE GENOMIC DNA]</scope>
    <source>
        <strain evidence="2 3">CBS 175.51</strain>
    </source>
</reference>
<name>A0A8H5BN16_9AGAR</name>
<keyword evidence="3" id="KW-1185">Reference proteome</keyword>
<sequence length="516" mass="58634">MKGFPQEILEHVFQYAHPEVDVFYGSHSESSSTWTLAAVSRSWRRIVLGSKSLWTRLLINPKNFEAGFKDVQVVFRVCLAMSRTGNLPFHVRVGWEALPKVPGWGVTPLGFCNTFSHVFGPIFANASRMVSFADDCGSGALWLLAFCEVPLPELRELKLDGTIADKWREDYCGLLDLDAPRLHTLILRNFDRPAEEDEEDSDYEPTFLEHSQTLPWTQVTDLTLDNSAMRHGHRDHRDLKSWHPFDKFPNLTSLRLYTHPYDEPLWDVSDASSPGHVGEWIKTLSIRAQDTCLISLLKSTLRAPRLKELKIHLLYNSELDDESEDSEYWGDEVVDPTIGHILGALRSCLNNLHSKSSLTVLALHGLGTIPILDLVADLPALHTLGVDHQLQDQRFLQWLTWPASSPEWPHTLPDLRSLTWKYDADMSLLEHDRIVKMIGSRLVQLAMSKPRLQQLRIVYEEVQRETLFQGGSGLVDLISSKGRALGASITVETVCVQRTPLDQLDEPDWDILAMYD</sequence>
<evidence type="ECO:0000313" key="2">
    <source>
        <dbReference type="EMBL" id="KAF5326420.1"/>
    </source>
</evidence>
<protein>
    <recommendedName>
        <fullName evidence="1">F-box domain-containing protein</fullName>
    </recommendedName>
</protein>
<comment type="caution">
    <text evidence="2">The sequence shown here is derived from an EMBL/GenBank/DDBJ whole genome shotgun (WGS) entry which is preliminary data.</text>
</comment>
<dbReference type="InterPro" id="IPR001810">
    <property type="entry name" value="F-box_dom"/>
</dbReference>
<dbReference type="EMBL" id="JAACJK010000163">
    <property type="protein sequence ID" value="KAF5326420.1"/>
    <property type="molecule type" value="Genomic_DNA"/>
</dbReference>
<dbReference type="Pfam" id="PF12937">
    <property type="entry name" value="F-box-like"/>
    <property type="match status" value="1"/>
</dbReference>
<evidence type="ECO:0000313" key="3">
    <source>
        <dbReference type="Proteomes" id="UP000541558"/>
    </source>
</evidence>
<dbReference type="OrthoDB" id="2849515at2759"/>